<evidence type="ECO:0000256" key="2">
    <source>
        <dbReference type="SAM" id="SignalP"/>
    </source>
</evidence>
<protein>
    <recommendedName>
        <fullName evidence="5">Cadherin domain-containing protein</fullName>
    </recommendedName>
</protein>
<feature type="compositionally biased region" description="Polar residues" evidence="1">
    <location>
        <begin position="80"/>
        <end position="97"/>
    </location>
</feature>
<reference evidence="3 4" key="1">
    <citation type="submission" date="2023-01" db="EMBL/GenBank/DDBJ databases">
        <title>Psychrosphaera sp. nov., isolated from marine algae.</title>
        <authorList>
            <person name="Bayburt H."/>
            <person name="Choi B.J."/>
            <person name="Kim J.M."/>
            <person name="Choi D.G."/>
            <person name="Jeon C.O."/>
        </authorList>
    </citation>
    <scope>NUCLEOTIDE SEQUENCE [LARGE SCALE GENOMIC DNA]</scope>
    <source>
        <strain evidence="3 4">G1-22</strain>
    </source>
</reference>
<sequence length="112" mass="12289">MPNKLLLVILLVILSIKPLVAAPSDVPRDVSGSAQIDVDENSTFVANFIIDDEFNGTKTLSLEGEDGDLFDLNSGQLTFSQAPNYEQPGDNTHNNVYSLRVNARDSQEIRQP</sequence>
<dbReference type="RefSeq" id="WP_272181634.1">
    <property type="nucleotide sequence ID" value="NZ_JAQOMS010000002.1"/>
</dbReference>
<dbReference type="EMBL" id="JAQOMS010000002">
    <property type="protein sequence ID" value="MDC2890435.1"/>
    <property type="molecule type" value="Genomic_DNA"/>
</dbReference>
<evidence type="ECO:0000256" key="1">
    <source>
        <dbReference type="SAM" id="MobiDB-lite"/>
    </source>
</evidence>
<proteinExistence type="predicted"/>
<comment type="caution">
    <text evidence="3">The sequence shown here is derived from an EMBL/GenBank/DDBJ whole genome shotgun (WGS) entry which is preliminary data.</text>
</comment>
<feature type="region of interest" description="Disordered" evidence="1">
    <location>
        <begin position="80"/>
        <end position="112"/>
    </location>
</feature>
<evidence type="ECO:0000313" key="3">
    <source>
        <dbReference type="EMBL" id="MDC2890435.1"/>
    </source>
</evidence>
<organism evidence="3 4">
    <name type="scientific">Psychrosphaera algicola</name>
    <dbReference type="NCBI Taxonomy" id="3023714"/>
    <lineage>
        <taxon>Bacteria</taxon>
        <taxon>Pseudomonadati</taxon>
        <taxon>Pseudomonadota</taxon>
        <taxon>Gammaproteobacteria</taxon>
        <taxon>Alteromonadales</taxon>
        <taxon>Pseudoalteromonadaceae</taxon>
        <taxon>Psychrosphaera</taxon>
    </lineage>
</organism>
<keyword evidence="2" id="KW-0732">Signal</keyword>
<dbReference type="Gene3D" id="2.60.40.60">
    <property type="entry name" value="Cadherins"/>
    <property type="match status" value="1"/>
</dbReference>
<feature type="compositionally biased region" description="Basic and acidic residues" evidence="1">
    <location>
        <begin position="102"/>
        <end position="112"/>
    </location>
</feature>
<accession>A0ABT5FH07</accession>
<evidence type="ECO:0008006" key="5">
    <source>
        <dbReference type="Google" id="ProtNLM"/>
    </source>
</evidence>
<feature type="chain" id="PRO_5046901799" description="Cadherin domain-containing protein" evidence="2">
    <location>
        <begin position="22"/>
        <end position="112"/>
    </location>
</feature>
<feature type="signal peptide" evidence="2">
    <location>
        <begin position="1"/>
        <end position="21"/>
    </location>
</feature>
<evidence type="ECO:0000313" key="4">
    <source>
        <dbReference type="Proteomes" id="UP001528411"/>
    </source>
</evidence>
<keyword evidence="4" id="KW-1185">Reference proteome</keyword>
<gene>
    <name evidence="3" type="ORF">PN838_18860</name>
</gene>
<name>A0ABT5FH07_9GAMM</name>
<dbReference type="Proteomes" id="UP001528411">
    <property type="component" value="Unassembled WGS sequence"/>
</dbReference>